<evidence type="ECO:0008006" key="3">
    <source>
        <dbReference type="Google" id="ProtNLM"/>
    </source>
</evidence>
<sequence>MAQAHNGCCLSAEYASARTKLRWRCARGHEWEATPFNVGQGKWCATCAREKHGEAWLPAMRALARERGGRCFSDTYVNSRSKLRWQCEQSHMWEAAPASIRVCGSWCLACGHDSRRRTMDDMQALAARYGGQCLSSSYAKITGKLRGGARMGHVPREGAQRHLVCCLLETGTPRRKAGGDANAGRRSRWQVPSRRMRMICSSVWRFFIEFSLPPG</sequence>
<evidence type="ECO:0000313" key="2">
    <source>
        <dbReference type="Proteomes" id="UP000198908"/>
    </source>
</evidence>
<dbReference type="EMBL" id="FMYQ01000043">
    <property type="protein sequence ID" value="SDE35515.1"/>
    <property type="molecule type" value="Genomic_DNA"/>
</dbReference>
<gene>
    <name evidence="1" type="ORF">SAMN05421548_14338</name>
</gene>
<dbReference type="Proteomes" id="UP000198908">
    <property type="component" value="Unassembled WGS sequence"/>
</dbReference>
<reference evidence="2" key="1">
    <citation type="submission" date="2016-09" db="EMBL/GenBank/DDBJ databases">
        <authorList>
            <person name="Varghese N."/>
            <person name="Submissions S."/>
        </authorList>
    </citation>
    <scope>NUCLEOTIDE SEQUENCE [LARGE SCALE GENOMIC DNA]</scope>
    <source>
        <strain evidence="2">TNe-862</strain>
    </source>
</reference>
<proteinExistence type="predicted"/>
<dbReference type="STRING" id="416944.SAMN05421548_14338"/>
<organism evidence="1 2">
    <name type="scientific">Paraburkholderia lycopersici</name>
    <dbReference type="NCBI Taxonomy" id="416944"/>
    <lineage>
        <taxon>Bacteria</taxon>
        <taxon>Pseudomonadati</taxon>
        <taxon>Pseudomonadota</taxon>
        <taxon>Betaproteobacteria</taxon>
        <taxon>Burkholderiales</taxon>
        <taxon>Burkholderiaceae</taxon>
        <taxon>Paraburkholderia</taxon>
    </lineage>
</organism>
<dbReference type="AlphaFoldDB" id="A0A1G7CAT2"/>
<evidence type="ECO:0000313" key="1">
    <source>
        <dbReference type="EMBL" id="SDE35515.1"/>
    </source>
</evidence>
<protein>
    <recommendedName>
        <fullName evidence="3">Zinc-ribbon domain-containing protein</fullName>
    </recommendedName>
</protein>
<accession>A0A1G7CAT2</accession>
<name>A0A1G7CAT2_9BURK</name>
<keyword evidence="2" id="KW-1185">Reference proteome</keyword>